<dbReference type="InterPro" id="IPR018958">
    <property type="entry name" value="Knr4/Smi1-like_dom"/>
</dbReference>
<dbReference type="EMBL" id="CP042437">
    <property type="protein sequence ID" value="QEC75051.1"/>
    <property type="molecule type" value="Genomic_DNA"/>
</dbReference>
<dbReference type="SMART" id="SM00860">
    <property type="entry name" value="SMI1_KNR4"/>
    <property type="match status" value="1"/>
</dbReference>
<dbReference type="OrthoDB" id="681074at2"/>
<accession>A0A5B8VV90</accession>
<dbReference type="RefSeq" id="WP_147052206.1">
    <property type="nucleotide sequence ID" value="NZ_CP042437.1"/>
</dbReference>
<evidence type="ECO:0000313" key="2">
    <source>
        <dbReference type="EMBL" id="QEC75051.1"/>
    </source>
</evidence>
<keyword evidence="3" id="KW-1185">Reference proteome</keyword>
<dbReference type="KEGG" id="mgk:FSB76_03465"/>
<dbReference type="Gene3D" id="3.40.1580.10">
    <property type="entry name" value="SMI1/KNR4-like"/>
    <property type="match status" value="1"/>
</dbReference>
<proteinExistence type="predicted"/>
<dbReference type="Proteomes" id="UP000321362">
    <property type="component" value="Chromosome"/>
</dbReference>
<organism evidence="2 3">
    <name type="scientific">Mucilaginibacter ginsenosidivorax</name>
    <dbReference type="NCBI Taxonomy" id="862126"/>
    <lineage>
        <taxon>Bacteria</taxon>
        <taxon>Pseudomonadati</taxon>
        <taxon>Bacteroidota</taxon>
        <taxon>Sphingobacteriia</taxon>
        <taxon>Sphingobacteriales</taxon>
        <taxon>Sphingobacteriaceae</taxon>
        <taxon>Mucilaginibacter</taxon>
    </lineage>
</organism>
<dbReference type="InterPro" id="IPR037883">
    <property type="entry name" value="Knr4/Smi1-like_sf"/>
</dbReference>
<feature type="domain" description="Knr4/Smi1-like" evidence="1">
    <location>
        <begin position="58"/>
        <end position="187"/>
    </location>
</feature>
<dbReference type="AlphaFoldDB" id="A0A5B8VV90"/>
<reference evidence="2 3" key="1">
    <citation type="journal article" date="2013" name="J. Microbiol.">
        <title>Mucilaginibacter ginsenosidivorax sp. nov., with ginsenoside converting activity isolated from sediment.</title>
        <authorList>
            <person name="Kim J.K."/>
            <person name="Choi T.E."/>
            <person name="Liu Q.M."/>
            <person name="Park H.Y."/>
            <person name="Yi T.H."/>
            <person name="Yoon M.H."/>
            <person name="Kim S.C."/>
            <person name="Im W.T."/>
        </authorList>
    </citation>
    <scope>NUCLEOTIDE SEQUENCE [LARGE SCALE GENOMIC DNA]</scope>
    <source>
        <strain evidence="2 3">KHI28</strain>
    </source>
</reference>
<gene>
    <name evidence="2" type="ORF">FSB76_03465</name>
</gene>
<sequence length="211" mass="24592">MLFKKINKPGSIKLPPADDSLSFFEEFKRASESYWQTVTLEKEIYGYQIQPGSKWKEGLSDSDLIKFESIMGFSFPVPLKNFYKVMNGLDRPGIDISGDKPAFESKFYSFPDDLDLIAEMIEWIYNRNKISHNEIIKSGISRIFPVFAHRFIMIDVPENPILSMWGNDIIYWADNVSQLLIKDVFKHEINSKDYQKLTLSQPKVKFWLDKG</sequence>
<evidence type="ECO:0000259" key="1">
    <source>
        <dbReference type="SMART" id="SM00860"/>
    </source>
</evidence>
<protein>
    <recommendedName>
        <fullName evidence="1">Knr4/Smi1-like domain-containing protein</fullName>
    </recommendedName>
</protein>
<name>A0A5B8VV90_9SPHI</name>
<dbReference type="SUPFAM" id="SSF160631">
    <property type="entry name" value="SMI1/KNR4-like"/>
    <property type="match status" value="1"/>
</dbReference>
<evidence type="ECO:0000313" key="3">
    <source>
        <dbReference type="Proteomes" id="UP000321362"/>
    </source>
</evidence>